<dbReference type="InterPro" id="IPR019108">
    <property type="entry name" value="Caa3_assmbl_CtaG-rel"/>
</dbReference>
<dbReference type="Proteomes" id="UP001219037">
    <property type="component" value="Chromosome"/>
</dbReference>
<dbReference type="RefSeq" id="WP_278157244.1">
    <property type="nucleotide sequence ID" value="NZ_CP121252.1"/>
</dbReference>
<protein>
    <submittedName>
        <fullName evidence="9">Cytochrome c oxidase assembly protein</fullName>
    </submittedName>
</protein>
<evidence type="ECO:0000256" key="6">
    <source>
        <dbReference type="SAM" id="MobiDB-lite"/>
    </source>
</evidence>
<keyword evidence="10" id="KW-1185">Reference proteome</keyword>
<dbReference type="InterPro" id="IPR032694">
    <property type="entry name" value="CopC/D"/>
</dbReference>
<gene>
    <name evidence="9" type="ORF">P8192_11865</name>
</gene>
<organism evidence="9 10">
    <name type="scientific">Citricoccus muralis</name>
    <dbReference type="NCBI Taxonomy" id="169134"/>
    <lineage>
        <taxon>Bacteria</taxon>
        <taxon>Bacillati</taxon>
        <taxon>Actinomycetota</taxon>
        <taxon>Actinomycetes</taxon>
        <taxon>Micrococcales</taxon>
        <taxon>Micrococcaceae</taxon>
        <taxon>Citricoccus</taxon>
    </lineage>
</organism>
<feature type="transmembrane region" description="Helical" evidence="7">
    <location>
        <begin position="123"/>
        <end position="143"/>
    </location>
</feature>
<feature type="transmembrane region" description="Helical" evidence="7">
    <location>
        <begin position="419"/>
        <end position="436"/>
    </location>
</feature>
<feature type="transmembrane region" description="Helical" evidence="7">
    <location>
        <begin position="354"/>
        <end position="376"/>
    </location>
</feature>
<feature type="transmembrane region" description="Helical" evidence="7">
    <location>
        <begin position="485"/>
        <end position="508"/>
    </location>
</feature>
<feature type="transmembrane region" description="Helical" evidence="7">
    <location>
        <begin position="650"/>
        <end position="672"/>
    </location>
</feature>
<name>A0ABY8H5Z0_9MICC</name>
<feature type="transmembrane region" description="Helical" evidence="7">
    <location>
        <begin position="282"/>
        <end position="303"/>
    </location>
</feature>
<evidence type="ECO:0000256" key="1">
    <source>
        <dbReference type="ARBA" id="ARBA00004651"/>
    </source>
</evidence>
<feature type="transmembrane region" description="Helical" evidence="7">
    <location>
        <begin position="529"/>
        <end position="552"/>
    </location>
</feature>
<feature type="transmembrane region" description="Helical" evidence="7">
    <location>
        <begin position="75"/>
        <end position="96"/>
    </location>
</feature>
<accession>A0ABY8H5Z0</accession>
<evidence type="ECO:0000256" key="3">
    <source>
        <dbReference type="ARBA" id="ARBA00022692"/>
    </source>
</evidence>
<reference evidence="9 10" key="1">
    <citation type="submission" date="2023-04" db="EMBL/GenBank/DDBJ databases">
        <title>Funneling lignin-derived compounds into biodiesel using alkali-halophilic Citricoccus sp. P2.</title>
        <authorList>
            <person name="Luo C.-B."/>
        </authorList>
    </citation>
    <scope>NUCLEOTIDE SEQUENCE [LARGE SCALE GENOMIC DNA]</scope>
    <source>
        <strain evidence="9 10">P2</strain>
    </source>
</reference>
<dbReference type="PANTHER" id="PTHR34820">
    <property type="entry name" value="INNER MEMBRANE PROTEIN YEBZ"/>
    <property type="match status" value="1"/>
</dbReference>
<feature type="transmembrane region" description="Helical" evidence="7">
    <location>
        <begin position="448"/>
        <end position="465"/>
    </location>
</feature>
<keyword evidence="3 7" id="KW-0812">Transmembrane</keyword>
<dbReference type="InterPro" id="IPR008457">
    <property type="entry name" value="Cu-R_CopD_dom"/>
</dbReference>
<feature type="transmembrane region" description="Helical" evidence="7">
    <location>
        <begin position="232"/>
        <end position="256"/>
    </location>
</feature>
<feature type="transmembrane region" description="Helical" evidence="7">
    <location>
        <begin position="200"/>
        <end position="220"/>
    </location>
</feature>
<keyword evidence="4 7" id="KW-1133">Transmembrane helix</keyword>
<evidence type="ECO:0000256" key="2">
    <source>
        <dbReference type="ARBA" id="ARBA00022475"/>
    </source>
</evidence>
<feature type="transmembrane region" description="Helical" evidence="7">
    <location>
        <begin position="315"/>
        <end position="334"/>
    </location>
</feature>
<comment type="subcellular location">
    <subcellularLocation>
        <location evidence="1">Cell membrane</location>
        <topology evidence="1">Multi-pass membrane protein</topology>
    </subcellularLocation>
</comment>
<feature type="domain" description="Copper resistance protein D" evidence="8">
    <location>
        <begin position="278"/>
        <end position="375"/>
    </location>
</feature>
<evidence type="ECO:0000256" key="5">
    <source>
        <dbReference type="ARBA" id="ARBA00023136"/>
    </source>
</evidence>
<feature type="transmembrane region" description="Helical" evidence="7">
    <location>
        <begin position="175"/>
        <end position="193"/>
    </location>
</feature>
<dbReference type="Pfam" id="PF09678">
    <property type="entry name" value="Caa3_CtaG"/>
    <property type="match status" value="1"/>
</dbReference>
<dbReference type="Pfam" id="PF05425">
    <property type="entry name" value="CopD"/>
    <property type="match status" value="1"/>
</dbReference>
<evidence type="ECO:0000256" key="4">
    <source>
        <dbReference type="ARBA" id="ARBA00022989"/>
    </source>
</evidence>
<keyword evidence="2" id="KW-1003">Cell membrane</keyword>
<feature type="region of interest" description="Disordered" evidence="6">
    <location>
        <begin position="708"/>
        <end position="730"/>
    </location>
</feature>
<feature type="transmembrane region" description="Helical" evidence="7">
    <location>
        <begin position="572"/>
        <end position="589"/>
    </location>
</feature>
<sequence>MPSTTKTSRDASRPGGIDPALRRTTTWVWPGAVVVGILVLVLAGFYTGVTAVQQLADPGAITRWGLPLTKTVHNITWSITVGALVFAAGILPRWSAGRSRKGASKKNSAGTLDDEHPAYRRTLTVAAAAGAVWTLAALGQAVFTYSDLAGMPLNSSAGFTSGLVDYVQSISVGQAWFWMTVIAAVVTSLVFALRSPTALGFTAVLALMGVVPMALIGHSASGDDHTAAVNSIGLHLLGVLLWMGGLVLLMLLVPVLTGKVRAAERGSADQQRPLVQVTLQRYSALAGLALFTVAISGVVNATVRMEHLEQLLSPYGVLVMAKFVGTVLLGFIGLAHRQWLIPRLGDPGSPVNRLLWRLIAVEILVMTAVMSVATILGRTAPPKPEEEPPNASPARLLTGYDMPPELTPARWVDTWRLDWLWVAIIVFLALWYVRSAVRLRRRGDRWPVLRSISWLIGLVVLHWTTSGAPAVYSNVLFSAHMVAHMTLTMIAPLFLVLGAPITLALRSLTARKDGTRGPREWMLALLHSGWGRFVTHPIFVGMNFAGSLLLFYYTPIFGFALDAHVGHELMNVHFLITGILFATVMIGIDPLPHRPMYPLRLVLLLATMMFHAFIGVAIMGSESLLEAAWFSSLGRDWGASAIEDQQLGGAFMWGIGEFPTVVMAVITVWQWWRHDKKTEKNEDRRADASGNQELAEWNDMFARLAAQDAAHEDAARRGGTPDSPSGGTPR</sequence>
<evidence type="ECO:0000256" key="7">
    <source>
        <dbReference type="SAM" id="Phobius"/>
    </source>
</evidence>
<keyword evidence="5 7" id="KW-0472">Membrane</keyword>
<feature type="transmembrane region" description="Helical" evidence="7">
    <location>
        <begin position="601"/>
        <end position="620"/>
    </location>
</feature>
<feature type="transmembrane region" description="Helical" evidence="7">
    <location>
        <begin position="27"/>
        <end position="49"/>
    </location>
</feature>
<proteinExistence type="predicted"/>
<evidence type="ECO:0000259" key="8">
    <source>
        <dbReference type="Pfam" id="PF05425"/>
    </source>
</evidence>
<evidence type="ECO:0000313" key="10">
    <source>
        <dbReference type="Proteomes" id="UP001219037"/>
    </source>
</evidence>
<feature type="compositionally biased region" description="Low complexity" evidence="6">
    <location>
        <begin position="717"/>
        <end position="730"/>
    </location>
</feature>
<dbReference type="PANTHER" id="PTHR34820:SF4">
    <property type="entry name" value="INNER MEMBRANE PROTEIN YEBZ"/>
    <property type="match status" value="1"/>
</dbReference>
<evidence type="ECO:0000313" key="9">
    <source>
        <dbReference type="EMBL" id="WFP16078.1"/>
    </source>
</evidence>
<dbReference type="EMBL" id="CP121252">
    <property type="protein sequence ID" value="WFP16078.1"/>
    <property type="molecule type" value="Genomic_DNA"/>
</dbReference>